<dbReference type="RefSeq" id="WP_141449765.1">
    <property type="nucleotide sequence ID" value="NZ_CP041217.1"/>
</dbReference>
<evidence type="ECO:0000256" key="4">
    <source>
        <dbReference type="ARBA" id="ARBA00022989"/>
    </source>
</evidence>
<dbReference type="GO" id="GO:0005886">
    <property type="term" value="C:plasma membrane"/>
    <property type="evidence" value="ECO:0007669"/>
    <property type="project" value="UniProtKB-SubCell"/>
</dbReference>
<dbReference type="OrthoDB" id="1758221at2"/>
<accession>A0A4Y6V334</accession>
<feature type="transmembrane region" description="Helical" evidence="6">
    <location>
        <begin position="7"/>
        <end position="27"/>
    </location>
</feature>
<dbReference type="AlphaFoldDB" id="A0A4Y6V334"/>
<dbReference type="CDD" id="cd16380">
    <property type="entry name" value="YitT_C"/>
    <property type="match status" value="1"/>
</dbReference>
<evidence type="ECO:0000256" key="6">
    <source>
        <dbReference type="SAM" id="Phobius"/>
    </source>
</evidence>
<dbReference type="PANTHER" id="PTHR33545">
    <property type="entry name" value="UPF0750 MEMBRANE PROTEIN YITT-RELATED"/>
    <property type="match status" value="1"/>
</dbReference>
<dbReference type="InterPro" id="IPR019264">
    <property type="entry name" value="DUF2179"/>
</dbReference>
<keyword evidence="2" id="KW-1003">Cell membrane</keyword>
<keyword evidence="3 6" id="KW-0812">Transmembrane</keyword>
<feature type="transmembrane region" description="Helical" evidence="6">
    <location>
        <begin position="102"/>
        <end position="121"/>
    </location>
</feature>
<sequence length="279" mass="30165">MKRTVGDIAIIALGAFAFALGINVFVIPHELGEGGVVGITIILYYLLDWSPGWSSLILNLALLGIGCRLLPKKTVGYTVIAVALHSLFLHLTTGWQVASDDLMVNALFGGAIIGLGIGLILRVEGTTAGTVIIARLMHKFWGWKISYALLLCDVLVAASSYFIIGAEKLMYTIVMLVVATKIIDLVTTGLNPQKSVTIISRQKDEIARQVSTLMDRGVTVLSGQGYYTQNAVDILYIVVSKKELPLLTTIVKAADREAFLTIHSVQDVFGKGFVDLQKS</sequence>
<dbReference type="EMBL" id="CP041217">
    <property type="protein sequence ID" value="QDH23228.1"/>
    <property type="molecule type" value="Genomic_DNA"/>
</dbReference>
<dbReference type="PIRSF" id="PIRSF006483">
    <property type="entry name" value="Membrane_protein_YitT"/>
    <property type="match status" value="1"/>
</dbReference>
<evidence type="ECO:0000256" key="2">
    <source>
        <dbReference type="ARBA" id="ARBA00022475"/>
    </source>
</evidence>
<name>A0A4Y6V334_SACBS</name>
<dbReference type="Pfam" id="PF02588">
    <property type="entry name" value="YitT_membrane"/>
    <property type="match status" value="1"/>
</dbReference>
<gene>
    <name evidence="8" type="ORF">FFV09_21605</name>
</gene>
<feature type="transmembrane region" description="Helical" evidence="6">
    <location>
        <begin position="75"/>
        <end position="96"/>
    </location>
</feature>
<feature type="domain" description="DUF2179" evidence="7">
    <location>
        <begin position="216"/>
        <end position="270"/>
    </location>
</feature>
<dbReference type="Gene3D" id="3.30.70.120">
    <property type="match status" value="1"/>
</dbReference>
<evidence type="ECO:0000256" key="3">
    <source>
        <dbReference type="ARBA" id="ARBA00022692"/>
    </source>
</evidence>
<comment type="subcellular location">
    <subcellularLocation>
        <location evidence="1">Cell membrane</location>
        <topology evidence="1">Multi-pass membrane protein</topology>
    </subcellularLocation>
</comment>
<keyword evidence="9" id="KW-1185">Reference proteome</keyword>
<dbReference type="InterPro" id="IPR003740">
    <property type="entry name" value="YitT"/>
</dbReference>
<evidence type="ECO:0000313" key="9">
    <source>
        <dbReference type="Proteomes" id="UP000316968"/>
    </source>
</evidence>
<dbReference type="Pfam" id="PF10035">
    <property type="entry name" value="DUF2179"/>
    <property type="match status" value="1"/>
</dbReference>
<dbReference type="PANTHER" id="PTHR33545:SF4">
    <property type="entry name" value="UPF0750 MEMBRANE PROTEIN YXKD"/>
    <property type="match status" value="1"/>
</dbReference>
<feature type="transmembrane region" description="Helical" evidence="6">
    <location>
        <begin position="170"/>
        <end position="191"/>
    </location>
</feature>
<keyword evidence="5 6" id="KW-0472">Membrane</keyword>
<feature type="transmembrane region" description="Helical" evidence="6">
    <location>
        <begin position="141"/>
        <end position="164"/>
    </location>
</feature>
<keyword evidence="4 6" id="KW-1133">Transmembrane helix</keyword>
<evidence type="ECO:0000256" key="1">
    <source>
        <dbReference type="ARBA" id="ARBA00004651"/>
    </source>
</evidence>
<reference evidence="8 9" key="1">
    <citation type="submission" date="2019-06" db="EMBL/GenBank/DDBJ databases">
        <title>Saccharibacillus brassicae sp. nov., an endophytic bacterium isolated from Chinese cabbage seeds (Brassica pekinensis).</title>
        <authorList>
            <person name="Jiang L."/>
            <person name="Lee J."/>
            <person name="Kim S.W."/>
        </authorList>
    </citation>
    <scope>NUCLEOTIDE SEQUENCE [LARGE SCALE GENOMIC DNA]</scope>
    <source>
        <strain evidence="9">KCTC 43072 / ATSA2</strain>
    </source>
</reference>
<protein>
    <submittedName>
        <fullName evidence="8">YitT family protein</fullName>
    </submittedName>
</protein>
<dbReference type="InterPro" id="IPR015867">
    <property type="entry name" value="N-reg_PII/ATP_PRibTrfase_C"/>
</dbReference>
<dbReference type="KEGG" id="saca:FFV09_21605"/>
<evidence type="ECO:0000313" key="8">
    <source>
        <dbReference type="EMBL" id="QDH23228.1"/>
    </source>
</evidence>
<proteinExistence type="predicted"/>
<organism evidence="8 9">
    <name type="scientific">Saccharibacillus brassicae</name>
    <dbReference type="NCBI Taxonomy" id="2583377"/>
    <lineage>
        <taxon>Bacteria</taxon>
        <taxon>Bacillati</taxon>
        <taxon>Bacillota</taxon>
        <taxon>Bacilli</taxon>
        <taxon>Bacillales</taxon>
        <taxon>Paenibacillaceae</taxon>
        <taxon>Saccharibacillus</taxon>
    </lineage>
</organism>
<dbReference type="Proteomes" id="UP000316968">
    <property type="component" value="Chromosome"/>
</dbReference>
<dbReference type="InterPro" id="IPR051461">
    <property type="entry name" value="UPF0750_membrane"/>
</dbReference>
<feature type="transmembrane region" description="Helical" evidence="6">
    <location>
        <begin position="39"/>
        <end position="63"/>
    </location>
</feature>
<evidence type="ECO:0000259" key="7">
    <source>
        <dbReference type="Pfam" id="PF10035"/>
    </source>
</evidence>
<evidence type="ECO:0000256" key="5">
    <source>
        <dbReference type="ARBA" id="ARBA00023136"/>
    </source>
</evidence>